<dbReference type="InterPro" id="IPR046341">
    <property type="entry name" value="SET_dom_sf"/>
</dbReference>
<dbReference type="GO" id="GO:0042799">
    <property type="term" value="F:histone H4K20 methyltransferase activity"/>
    <property type="evidence" value="ECO:0007669"/>
    <property type="project" value="TreeGrafter"/>
</dbReference>
<name>A0A4S4LMZ2_9AGAM</name>
<evidence type="ECO:0000313" key="9">
    <source>
        <dbReference type="Proteomes" id="UP000310158"/>
    </source>
</evidence>
<evidence type="ECO:0000256" key="4">
    <source>
        <dbReference type="ARBA" id="ARBA00042380"/>
    </source>
</evidence>
<evidence type="ECO:0000256" key="6">
    <source>
        <dbReference type="ARBA" id="ARBA00048619"/>
    </source>
</evidence>
<keyword evidence="9" id="KW-1185">Reference proteome</keyword>
<dbReference type="Gene3D" id="2.170.270.10">
    <property type="entry name" value="SET domain"/>
    <property type="match status" value="1"/>
</dbReference>
<evidence type="ECO:0000256" key="2">
    <source>
        <dbReference type="ARBA" id="ARBA00022679"/>
    </source>
</evidence>
<evidence type="ECO:0000256" key="1">
    <source>
        <dbReference type="ARBA" id="ARBA00022603"/>
    </source>
</evidence>
<dbReference type="AlphaFoldDB" id="A0A4S4LMZ2"/>
<dbReference type="OrthoDB" id="438641at2759"/>
<dbReference type="EMBL" id="SGPL01000365">
    <property type="protein sequence ID" value="THH13315.1"/>
    <property type="molecule type" value="Genomic_DNA"/>
</dbReference>
<comment type="catalytic activity">
    <reaction evidence="6">
        <text>L-lysyl-[histone] + S-adenosyl-L-methionine = N(6)-methyl-L-lysyl-[histone] + S-adenosyl-L-homocysteine + H(+)</text>
        <dbReference type="Rhea" id="RHEA:10024"/>
        <dbReference type="Rhea" id="RHEA-COMP:9845"/>
        <dbReference type="Rhea" id="RHEA-COMP:9846"/>
        <dbReference type="ChEBI" id="CHEBI:15378"/>
        <dbReference type="ChEBI" id="CHEBI:29969"/>
        <dbReference type="ChEBI" id="CHEBI:57856"/>
        <dbReference type="ChEBI" id="CHEBI:59789"/>
        <dbReference type="ChEBI" id="CHEBI:61929"/>
    </reaction>
    <physiologicalReaction direction="left-to-right" evidence="6">
        <dbReference type="Rhea" id="RHEA:10025"/>
    </physiologicalReaction>
</comment>
<dbReference type="PANTHER" id="PTHR46402:SF2">
    <property type="entry name" value="HISTONE-LYSINE N-TRIMETHYLTRANSFERASE SMYD5"/>
    <property type="match status" value="1"/>
</dbReference>
<evidence type="ECO:0000256" key="3">
    <source>
        <dbReference type="ARBA" id="ARBA00022691"/>
    </source>
</evidence>
<dbReference type="PANTHER" id="PTHR46402">
    <property type="entry name" value="SET AND MYND DOMAIN-CONTAINING PROTEIN 5"/>
    <property type="match status" value="1"/>
</dbReference>
<keyword evidence="3" id="KW-0949">S-adenosyl-L-methionine</keyword>
<dbReference type="PROSITE" id="PS50280">
    <property type="entry name" value="SET"/>
    <property type="match status" value="1"/>
</dbReference>
<sequence length="445" mass="49626">MSANVSPSEEELKPALFDLRNENPTLGIPKLHALLLSRHPSWTVSEKRTRKILQAAGLVLGPPPEKHAENSQIFPSSKLVKKLDVSRWTPKVEVKYFGKKKGKGLIAKEVISQGEMVWKEDPFVVAPECLEYSTLIQGDIRPSKRPLAPALTARHPSPSLHLSLNVHRSPVHLPHRAPPVSNPASIPLLSFARRASWMALHALARCTARLLLATQDTDASTLEEDWGVVSALAELGMEERAKGAWFGGVEPDRATWKKAHQLFVQAFQSPTSSPDQKKLARLLKKPIPAEIVQNIFPYDAFLRGLGRMSLNLEAHGGLYTLHSHLNHSCDPNISARHLDQRTALSRLTLLARRDINAGEELCVAYVDPSLGVKQRREQLGAWGFGVCQCERCIREEKEEGGKDVEHANEAVHAIRCVYVHSSSIYRLRKGELGFDEMDGWLIDYI</sequence>
<keyword evidence="2" id="KW-0808">Transferase</keyword>
<dbReference type="CDD" id="cd20071">
    <property type="entry name" value="SET_SMYD"/>
    <property type="match status" value="1"/>
</dbReference>
<keyword evidence="1" id="KW-0489">Methyltransferase</keyword>
<feature type="domain" description="SET" evidence="7">
    <location>
        <begin position="90"/>
        <end position="366"/>
    </location>
</feature>
<evidence type="ECO:0000256" key="5">
    <source>
        <dbReference type="ARBA" id="ARBA00044528"/>
    </source>
</evidence>
<proteinExistence type="predicted"/>
<gene>
    <name evidence="8" type="ORF">EW146_g6893</name>
</gene>
<evidence type="ECO:0000313" key="8">
    <source>
        <dbReference type="EMBL" id="THH13315.1"/>
    </source>
</evidence>
<dbReference type="GO" id="GO:0045814">
    <property type="term" value="P:negative regulation of gene expression, epigenetic"/>
    <property type="evidence" value="ECO:0007669"/>
    <property type="project" value="TreeGrafter"/>
</dbReference>
<dbReference type="SUPFAM" id="SSF82199">
    <property type="entry name" value="SET domain"/>
    <property type="match status" value="1"/>
</dbReference>
<comment type="caution">
    <text evidence="8">The sequence shown here is derived from an EMBL/GenBank/DDBJ whole genome shotgun (WGS) entry which is preliminary data.</text>
</comment>
<reference evidence="8 9" key="1">
    <citation type="submission" date="2019-02" db="EMBL/GenBank/DDBJ databases">
        <title>Genome sequencing of the rare red list fungi Bondarzewia mesenterica.</title>
        <authorList>
            <person name="Buettner E."/>
            <person name="Kellner H."/>
        </authorList>
    </citation>
    <scope>NUCLEOTIDE SEQUENCE [LARGE SCALE GENOMIC DNA]</scope>
    <source>
        <strain evidence="8 9">DSM 108281</strain>
    </source>
</reference>
<dbReference type="Proteomes" id="UP000310158">
    <property type="component" value="Unassembled WGS sequence"/>
</dbReference>
<dbReference type="InterPro" id="IPR001214">
    <property type="entry name" value="SET_dom"/>
</dbReference>
<dbReference type="Pfam" id="PF00856">
    <property type="entry name" value="SET"/>
    <property type="match status" value="1"/>
</dbReference>
<accession>A0A4S4LMZ2</accession>
<dbReference type="SMART" id="SM00317">
    <property type="entry name" value="SET"/>
    <property type="match status" value="1"/>
</dbReference>
<protein>
    <recommendedName>
        <fullName evidence="5">Histone-lysine N-methyltransferase SET5</fullName>
    </recommendedName>
    <alternativeName>
        <fullName evidence="4">SET domain-containing protein 5</fullName>
    </alternativeName>
</protein>
<evidence type="ECO:0000259" key="7">
    <source>
        <dbReference type="PROSITE" id="PS50280"/>
    </source>
</evidence>
<organism evidence="8 9">
    <name type="scientific">Bondarzewia mesenterica</name>
    <dbReference type="NCBI Taxonomy" id="1095465"/>
    <lineage>
        <taxon>Eukaryota</taxon>
        <taxon>Fungi</taxon>
        <taxon>Dikarya</taxon>
        <taxon>Basidiomycota</taxon>
        <taxon>Agaricomycotina</taxon>
        <taxon>Agaricomycetes</taxon>
        <taxon>Russulales</taxon>
        <taxon>Bondarzewiaceae</taxon>
        <taxon>Bondarzewia</taxon>
    </lineage>
</organism>
<dbReference type="GO" id="GO:0032259">
    <property type="term" value="P:methylation"/>
    <property type="evidence" value="ECO:0007669"/>
    <property type="project" value="UniProtKB-KW"/>
</dbReference>